<dbReference type="PANTHER" id="PTHR21349:SF0">
    <property type="entry name" value="LARGE RIBOSOMAL SUBUNIT PROTEIN BL21M"/>
    <property type="match status" value="1"/>
</dbReference>
<dbReference type="EMBL" id="FOFO01000018">
    <property type="protein sequence ID" value="SEQ15014.1"/>
    <property type="molecule type" value="Genomic_DNA"/>
</dbReference>
<dbReference type="NCBIfam" id="TIGR00061">
    <property type="entry name" value="L21"/>
    <property type="match status" value="1"/>
</dbReference>
<gene>
    <name evidence="6" type="primary">rplU</name>
    <name evidence="8" type="ORF">SAMN05421693_11847</name>
</gene>
<accession>A0A1H9DNF1</accession>
<keyword evidence="3 6" id="KW-0694">RNA-binding</keyword>
<evidence type="ECO:0000256" key="7">
    <source>
        <dbReference type="RuleBase" id="RU000562"/>
    </source>
</evidence>
<dbReference type="GO" id="GO:0003735">
    <property type="term" value="F:structural constituent of ribosome"/>
    <property type="evidence" value="ECO:0007669"/>
    <property type="project" value="InterPro"/>
</dbReference>
<keyword evidence="4 6" id="KW-0689">Ribosomal protein</keyword>
<dbReference type="GO" id="GO:0006412">
    <property type="term" value="P:translation"/>
    <property type="evidence" value="ECO:0007669"/>
    <property type="project" value="UniProtKB-UniRule"/>
</dbReference>
<dbReference type="GO" id="GO:0019843">
    <property type="term" value="F:rRNA binding"/>
    <property type="evidence" value="ECO:0007669"/>
    <property type="project" value="UniProtKB-UniRule"/>
</dbReference>
<protein>
    <recommendedName>
        <fullName evidence="6">Large ribosomal subunit protein bL21</fullName>
    </recommendedName>
</protein>
<dbReference type="AlphaFoldDB" id="A0A1H9DNF1"/>
<organism evidence="8 9">
    <name type="scientific">Ectothiorhodospira magna</name>
    <dbReference type="NCBI Taxonomy" id="867345"/>
    <lineage>
        <taxon>Bacteria</taxon>
        <taxon>Pseudomonadati</taxon>
        <taxon>Pseudomonadota</taxon>
        <taxon>Gammaproteobacteria</taxon>
        <taxon>Chromatiales</taxon>
        <taxon>Ectothiorhodospiraceae</taxon>
        <taxon>Ectothiorhodospira</taxon>
    </lineage>
</organism>
<proteinExistence type="inferred from homology"/>
<dbReference type="HAMAP" id="MF_01363">
    <property type="entry name" value="Ribosomal_bL21"/>
    <property type="match status" value="1"/>
</dbReference>
<dbReference type="SUPFAM" id="SSF141091">
    <property type="entry name" value="L21p-like"/>
    <property type="match status" value="1"/>
</dbReference>
<evidence type="ECO:0000256" key="1">
    <source>
        <dbReference type="ARBA" id="ARBA00008563"/>
    </source>
</evidence>
<dbReference type="Proteomes" id="UP000199496">
    <property type="component" value="Unassembled WGS sequence"/>
</dbReference>
<dbReference type="GO" id="GO:0005840">
    <property type="term" value="C:ribosome"/>
    <property type="evidence" value="ECO:0007669"/>
    <property type="project" value="UniProtKB-KW"/>
</dbReference>
<dbReference type="PANTHER" id="PTHR21349">
    <property type="entry name" value="50S RIBOSOMAL PROTEIN L21"/>
    <property type="match status" value="1"/>
</dbReference>
<dbReference type="InterPro" id="IPR036164">
    <property type="entry name" value="bL21-like_sf"/>
</dbReference>
<comment type="similarity">
    <text evidence="1 6 7">Belongs to the bacterial ribosomal protein bL21 family.</text>
</comment>
<keyword evidence="9" id="KW-1185">Reference proteome</keyword>
<comment type="subunit">
    <text evidence="6">Part of the 50S ribosomal subunit. Contacts protein L20.</text>
</comment>
<dbReference type="RefSeq" id="WP_090207490.1">
    <property type="nucleotide sequence ID" value="NZ_FOFO01000018.1"/>
</dbReference>
<keyword evidence="2 6" id="KW-0699">rRNA-binding</keyword>
<evidence type="ECO:0000256" key="3">
    <source>
        <dbReference type="ARBA" id="ARBA00022884"/>
    </source>
</evidence>
<name>A0A1H9DNF1_9GAMM</name>
<dbReference type="InterPro" id="IPR028909">
    <property type="entry name" value="bL21-like"/>
</dbReference>
<comment type="function">
    <text evidence="6 7">This protein binds to 23S rRNA in the presence of protein L20.</text>
</comment>
<sequence>MYAVIATGGKQYRVAQGDVIRVEKLDAESGASVEFDNVLLVGSGEDVKVGAPFVEGGKVTASVKSHGRADKVEIIKFRRRKHSRKRMGHRQHFTEVEITSISG</sequence>
<keyword evidence="5 6" id="KW-0687">Ribonucleoprotein</keyword>
<dbReference type="OrthoDB" id="9813334at2"/>
<dbReference type="GO" id="GO:0005737">
    <property type="term" value="C:cytoplasm"/>
    <property type="evidence" value="ECO:0007669"/>
    <property type="project" value="UniProtKB-ARBA"/>
</dbReference>
<evidence type="ECO:0000256" key="6">
    <source>
        <dbReference type="HAMAP-Rule" id="MF_01363"/>
    </source>
</evidence>
<evidence type="ECO:0000256" key="2">
    <source>
        <dbReference type="ARBA" id="ARBA00022730"/>
    </source>
</evidence>
<evidence type="ECO:0000313" key="8">
    <source>
        <dbReference type="EMBL" id="SEQ15014.1"/>
    </source>
</evidence>
<evidence type="ECO:0000313" key="9">
    <source>
        <dbReference type="Proteomes" id="UP000199496"/>
    </source>
</evidence>
<reference evidence="8 9" key="1">
    <citation type="submission" date="2016-10" db="EMBL/GenBank/DDBJ databases">
        <authorList>
            <person name="de Groot N.N."/>
        </authorList>
    </citation>
    <scope>NUCLEOTIDE SEQUENCE [LARGE SCALE GENOMIC DNA]</scope>
    <source>
        <strain evidence="8 9">B7-7</strain>
    </source>
</reference>
<dbReference type="Pfam" id="PF00829">
    <property type="entry name" value="Ribosomal_L21p"/>
    <property type="match status" value="1"/>
</dbReference>
<dbReference type="PROSITE" id="PS01169">
    <property type="entry name" value="RIBOSOMAL_L21"/>
    <property type="match status" value="1"/>
</dbReference>
<evidence type="ECO:0000256" key="5">
    <source>
        <dbReference type="ARBA" id="ARBA00023274"/>
    </source>
</evidence>
<dbReference type="GO" id="GO:1990904">
    <property type="term" value="C:ribonucleoprotein complex"/>
    <property type="evidence" value="ECO:0007669"/>
    <property type="project" value="UniProtKB-KW"/>
</dbReference>
<dbReference type="InterPro" id="IPR001787">
    <property type="entry name" value="Ribosomal_bL21"/>
</dbReference>
<dbReference type="STRING" id="867345.SAMN05421693_11847"/>
<dbReference type="InterPro" id="IPR018258">
    <property type="entry name" value="Ribosomal_bL21_CS"/>
</dbReference>
<evidence type="ECO:0000256" key="4">
    <source>
        <dbReference type="ARBA" id="ARBA00022980"/>
    </source>
</evidence>